<name>A0ABT5TV75_9MICO</name>
<evidence type="ECO:0000259" key="5">
    <source>
        <dbReference type="SMART" id="SM00470"/>
    </source>
</evidence>
<feature type="compositionally biased region" description="Low complexity" evidence="4">
    <location>
        <begin position="59"/>
        <end position="102"/>
    </location>
</feature>
<dbReference type="NCBIfam" id="TIGR00180">
    <property type="entry name" value="parB_part"/>
    <property type="match status" value="1"/>
</dbReference>
<evidence type="ECO:0000313" key="7">
    <source>
        <dbReference type="Proteomes" id="UP001165561"/>
    </source>
</evidence>
<dbReference type="InterPro" id="IPR041468">
    <property type="entry name" value="HTH_ParB/Spo0J"/>
</dbReference>
<dbReference type="SUPFAM" id="SSF110849">
    <property type="entry name" value="ParB/Sulfiredoxin"/>
    <property type="match status" value="1"/>
</dbReference>
<proteinExistence type="inferred from homology"/>
<dbReference type="SMART" id="SM00470">
    <property type="entry name" value="ParB"/>
    <property type="match status" value="1"/>
</dbReference>
<dbReference type="Pfam" id="PF02195">
    <property type="entry name" value="ParB_N"/>
    <property type="match status" value="1"/>
</dbReference>
<feature type="region of interest" description="Disordered" evidence="4">
    <location>
        <begin position="1"/>
        <end position="30"/>
    </location>
</feature>
<keyword evidence="7" id="KW-1185">Reference proteome</keyword>
<dbReference type="InterPro" id="IPR050336">
    <property type="entry name" value="Chromosome_partition/occlusion"/>
</dbReference>
<dbReference type="InterPro" id="IPR004437">
    <property type="entry name" value="ParB/RepB/Spo0J"/>
</dbReference>
<dbReference type="Gene3D" id="3.90.1530.30">
    <property type="match status" value="1"/>
</dbReference>
<dbReference type="Pfam" id="PF17762">
    <property type="entry name" value="HTH_ParB"/>
    <property type="match status" value="1"/>
</dbReference>
<reference evidence="6" key="1">
    <citation type="submission" date="2023-02" db="EMBL/GenBank/DDBJ databases">
        <title>Georgenia sp.10Sc9-8, isolated from a soil sample collected from the Taklamakan desert.</title>
        <authorList>
            <person name="Liu S."/>
        </authorList>
    </citation>
    <scope>NUCLEOTIDE SEQUENCE</scope>
    <source>
        <strain evidence="6">10Sc9-8</strain>
    </source>
</reference>
<dbReference type="InterPro" id="IPR003115">
    <property type="entry name" value="ParB_N"/>
</dbReference>
<sequence>MSEKRRGLGRGIGALIPSGPTQGTGTARPIDVFFTSSGGSAASADETRAAGAVALALAAPSTAESSTPVALPAPTGPPSSQSTTTGEVVEEPAAGTPAAAREPASDESVMSEPEDGDLLPVPGATFAEIPIGSIVPNARQPRQVFDEDELEELAASIREVGVLQPVVVRRAEAPGAEAAYELIMGERRWRASELAGSTTVPAIIRDTGDGNLLRDALLENLHRTQLNPLEEAAAYRQLLDDFGCTHDELAGRIARSRPQISNTLRLLKLPPLVQRRVAAGVLSAGHARALLGLADGGAMERLAQRIVAEGLSVRATEEIVALGDEPVQPEMRRRPRNGAHSETLDRLAGRLTDQLDTRVKVTMGQRKGRIAIEFAGLEDLERILSALGEEPAEALRASR</sequence>
<organism evidence="6 7">
    <name type="scientific">Georgenia halotolerans</name>
    <dbReference type="NCBI Taxonomy" id="3028317"/>
    <lineage>
        <taxon>Bacteria</taxon>
        <taxon>Bacillati</taxon>
        <taxon>Actinomycetota</taxon>
        <taxon>Actinomycetes</taxon>
        <taxon>Micrococcales</taxon>
        <taxon>Bogoriellaceae</taxon>
        <taxon>Georgenia</taxon>
    </lineage>
</organism>
<dbReference type="Pfam" id="PF23552">
    <property type="entry name" value="ParB_C"/>
    <property type="match status" value="1"/>
</dbReference>
<protein>
    <submittedName>
        <fullName evidence="6">ParB/RepB/Spo0J family partition protein</fullName>
    </submittedName>
</protein>
<keyword evidence="2" id="KW-0159">Chromosome partition</keyword>
<evidence type="ECO:0000313" key="6">
    <source>
        <dbReference type="EMBL" id="MDD9205588.1"/>
    </source>
</evidence>
<dbReference type="Proteomes" id="UP001165561">
    <property type="component" value="Unassembled WGS sequence"/>
</dbReference>
<evidence type="ECO:0000256" key="1">
    <source>
        <dbReference type="ARBA" id="ARBA00006295"/>
    </source>
</evidence>
<dbReference type="PANTHER" id="PTHR33375:SF1">
    <property type="entry name" value="CHROMOSOME-PARTITIONING PROTEIN PARB-RELATED"/>
    <property type="match status" value="1"/>
</dbReference>
<feature type="region of interest" description="Disordered" evidence="4">
    <location>
        <begin position="59"/>
        <end position="123"/>
    </location>
</feature>
<comment type="similarity">
    <text evidence="1">Belongs to the ParB family.</text>
</comment>
<dbReference type="SUPFAM" id="SSF109709">
    <property type="entry name" value="KorB DNA-binding domain-like"/>
    <property type="match status" value="1"/>
</dbReference>
<evidence type="ECO:0000256" key="2">
    <source>
        <dbReference type="ARBA" id="ARBA00022829"/>
    </source>
</evidence>
<evidence type="ECO:0000256" key="4">
    <source>
        <dbReference type="SAM" id="MobiDB-lite"/>
    </source>
</evidence>
<gene>
    <name evidence="6" type="ORF">PU560_03785</name>
</gene>
<dbReference type="EMBL" id="JARACI010000566">
    <property type="protein sequence ID" value="MDD9205588.1"/>
    <property type="molecule type" value="Genomic_DNA"/>
</dbReference>
<dbReference type="InterPro" id="IPR036086">
    <property type="entry name" value="ParB/Sulfiredoxin_sf"/>
</dbReference>
<feature type="domain" description="ParB-like N-terminal" evidence="5">
    <location>
        <begin position="127"/>
        <end position="221"/>
    </location>
</feature>
<dbReference type="PANTHER" id="PTHR33375">
    <property type="entry name" value="CHROMOSOME-PARTITIONING PROTEIN PARB-RELATED"/>
    <property type="match status" value="1"/>
</dbReference>
<keyword evidence="3" id="KW-0238">DNA-binding</keyword>
<dbReference type="CDD" id="cd16393">
    <property type="entry name" value="SPO0J_N"/>
    <property type="match status" value="1"/>
</dbReference>
<comment type="caution">
    <text evidence="6">The sequence shown here is derived from an EMBL/GenBank/DDBJ whole genome shotgun (WGS) entry which is preliminary data.</text>
</comment>
<dbReference type="Gene3D" id="1.10.10.2830">
    <property type="match status" value="1"/>
</dbReference>
<evidence type="ECO:0000256" key="3">
    <source>
        <dbReference type="ARBA" id="ARBA00023125"/>
    </source>
</evidence>
<dbReference type="InterPro" id="IPR057240">
    <property type="entry name" value="ParB_dimer_C"/>
</dbReference>
<accession>A0ABT5TV75</accession>